<organism evidence="2 3">
    <name type="scientific">Bradyrhizobium japonicum</name>
    <dbReference type="NCBI Taxonomy" id="375"/>
    <lineage>
        <taxon>Bacteria</taxon>
        <taxon>Pseudomonadati</taxon>
        <taxon>Pseudomonadota</taxon>
        <taxon>Alphaproteobacteria</taxon>
        <taxon>Hyphomicrobiales</taxon>
        <taxon>Nitrobacteraceae</taxon>
        <taxon>Bradyrhizobium</taxon>
    </lineage>
</organism>
<dbReference type="AlphaFoldDB" id="A0A1Y2J7B4"/>
<evidence type="ECO:0000259" key="1">
    <source>
        <dbReference type="Pfam" id="PF12680"/>
    </source>
</evidence>
<comment type="caution">
    <text evidence="2">The sequence shown here is derived from an EMBL/GenBank/DDBJ whole genome shotgun (WGS) entry which is preliminary data.</text>
</comment>
<dbReference type="Proteomes" id="UP000193335">
    <property type="component" value="Unassembled WGS sequence"/>
</dbReference>
<evidence type="ECO:0000313" key="3">
    <source>
        <dbReference type="Proteomes" id="UP000193335"/>
    </source>
</evidence>
<dbReference type="Gene3D" id="3.10.450.50">
    <property type="match status" value="1"/>
</dbReference>
<protein>
    <recommendedName>
        <fullName evidence="1">SnoaL-like domain-containing protein</fullName>
    </recommendedName>
</protein>
<accession>A0A1Y2J7B4</accession>
<dbReference type="InterPro" id="IPR037401">
    <property type="entry name" value="SnoaL-like"/>
</dbReference>
<dbReference type="SUPFAM" id="SSF54427">
    <property type="entry name" value="NTF2-like"/>
    <property type="match status" value="1"/>
</dbReference>
<reference evidence="2 3" key="1">
    <citation type="submission" date="2017-03" db="EMBL/GenBank/DDBJ databases">
        <title>Whole genome sequences of fourteen strains of Bradyrhizobium canariense and one strain of Bradyrhizobium japonicum isolated from Lupinus (Papilionoideae: Genisteae) species in Algeria.</title>
        <authorList>
            <person name="Crovadore J."/>
            <person name="Chekireb D."/>
            <person name="Brachmann A."/>
            <person name="Chablais R."/>
            <person name="Cochard B."/>
            <person name="Lefort F."/>
        </authorList>
    </citation>
    <scope>NUCLEOTIDE SEQUENCE [LARGE SCALE GENOMIC DNA]</scope>
    <source>
        <strain evidence="2 3">UBMA197</strain>
    </source>
</reference>
<evidence type="ECO:0000313" key="2">
    <source>
        <dbReference type="EMBL" id="OSJ22022.1"/>
    </source>
</evidence>
<feature type="domain" description="SnoaL-like" evidence="1">
    <location>
        <begin position="12"/>
        <end position="124"/>
    </location>
</feature>
<dbReference type="InterPro" id="IPR032710">
    <property type="entry name" value="NTF2-like_dom_sf"/>
</dbReference>
<name>A0A1Y2J7B4_BRAJP</name>
<dbReference type="EMBL" id="NAFL01000286">
    <property type="protein sequence ID" value="OSJ22022.1"/>
    <property type="molecule type" value="Genomic_DNA"/>
</dbReference>
<proteinExistence type="predicted"/>
<sequence>MVTGQDLIDRAKAFVAAVAAAKPRQTVEAFYADDIVQEEFPNLLLPQGAVRDFINLRASYDRSRYILASQSFEIVNALASGNCVVMETIWTATLAVGVGKLAPGDTMRARFAQFFEFRDGLIFRIRNYDCFERI</sequence>
<dbReference type="OrthoDB" id="3475938at2"/>
<dbReference type="Pfam" id="PF12680">
    <property type="entry name" value="SnoaL_2"/>
    <property type="match status" value="1"/>
</dbReference>
<gene>
    <name evidence="2" type="ORF">BSZ19_46260</name>
</gene>